<protein>
    <submittedName>
        <fullName evidence="1">Uncharacterized protein</fullName>
    </submittedName>
</protein>
<dbReference type="Ensembl" id="ENSCJPT00005029506.1">
    <property type="protein sequence ID" value="ENSCJPP00005021483.1"/>
    <property type="gene ID" value="ENSCJPG00005017190.1"/>
</dbReference>
<reference evidence="1" key="3">
    <citation type="submission" date="2025-09" db="UniProtKB">
        <authorList>
            <consortium name="Ensembl"/>
        </authorList>
    </citation>
    <scope>IDENTIFICATION</scope>
</reference>
<reference evidence="1" key="1">
    <citation type="submission" date="2015-11" db="EMBL/GenBank/DDBJ databases">
        <authorList>
            <consortium name="International Coturnix japonica Genome Analysis Consortium"/>
            <person name="Warren W."/>
            <person name="Burt D.W."/>
            <person name="Antin P.B."/>
            <person name="Lanford R."/>
            <person name="Gros J."/>
            <person name="Wilson R.K."/>
        </authorList>
    </citation>
    <scope>NUCLEOTIDE SEQUENCE [LARGE SCALE GENOMIC DNA]</scope>
</reference>
<proteinExistence type="predicted"/>
<evidence type="ECO:0000313" key="2">
    <source>
        <dbReference type="Proteomes" id="UP000694412"/>
    </source>
</evidence>
<reference evidence="1" key="2">
    <citation type="submission" date="2025-08" db="UniProtKB">
        <authorList>
            <consortium name="Ensembl"/>
        </authorList>
    </citation>
    <scope>IDENTIFICATION</scope>
</reference>
<accession>A0A8C2U5K6</accession>
<evidence type="ECO:0000313" key="1">
    <source>
        <dbReference type="Ensembl" id="ENSCJPP00005021483.1"/>
    </source>
</evidence>
<name>A0A8C2U5K6_COTJA</name>
<keyword evidence="2" id="KW-1185">Reference proteome</keyword>
<organism evidence="1 2">
    <name type="scientific">Coturnix japonica</name>
    <name type="common">Japanese quail</name>
    <name type="synonym">Coturnix coturnix japonica</name>
    <dbReference type="NCBI Taxonomy" id="93934"/>
    <lineage>
        <taxon>Eukaryota</taxon>
        <taxon>Metazoa</taxon>
        <taxon>Chordata</taxon>
        <taxon>Craniata</taxon>
        <taxon>Vertebrata</taxon>
        <taxon>Euteleostomi</taxon>
        <taxon>Archelosauria</taxon>
        <taxon>Archosauria</taxon>
        <taxon>Dinosauria</taxon>
        <taxon>Saurischia</taxon>
        <taxon>Theropoda</taxon>
        <taxon>Coelurosauria</taxon>
        <taxon>Aves</taxon>
        <taxon>Neognathae</taxon>
        <taxon>Galloanserae</taxon>
        <taxon>Galliformes</taxon>
        <taxon>Phasianidae</taxon>
        <taxon>Perdicinae</taxon>
        <taxon>Coturnix</taxon>
    </lineage>
</organism>
<dbReference type="Proteomes" id="UP000694412">
    <property type="component" value="Chromosome 1"/>
</dbReference>
<sequence>LAPSLCNFFSASRLQSCSRLRSRRVQKDCYRKRPSFLAVCGTTMFLYIRRSEVAGEMQPVAQQPCQGE</sequence>
<dbReference type="AlphaFoldDB" id="A0A8C2U5K6"/>